<dbReference type="InterPro" id="IPR001387">
    <property type="entry name" value="Cro/C1-type_HTH"/>
</dbReference>
<evidence type="ECO:0000256" key="2">
    <source>
        <dbReference type="SAM" id="Phobius"/>
    </source>
</evidence>
<gene>
    <name evidence="4" type="ORF">CRLFYP8_01161</name>
</gene>
<keyword evidence="2" id="KW-0812">Transmembrane</keyword>
<feature type="domain" description="HTH cro/C1-type" evidence="3">
    <location>
        <begin position="7"/>
        <end position="62"/>
    </location>
</feature>
<dbReference type="PANTHER" id="PTHR46558:SF11">
    <property type="entry name" value="HTH-TYPE TRANSCRIPTIONAL REGULATOR XRE"/>
    <property type="match status" value="1"/>
</dbReference>
<dbReference type="Gene3D" id="1.10.260.40">
    <property type="entry name" value="lambda repressor-like DNA-binding domains"/>
    <property type="match status" value="2"/>
</dbReference>
<evidence type="ECO:0000259" key="3">
    <source>
        <dbReference type="PROSITE" id="PS50943"/>
    </source>
</evidence>
<dbReference type="InterPro" id="IPR010982">
    <property type="entry name" value="Lambda_DNA-bd_dom_sf"/>
</dbReference>
<protein>
    <submittedName>
        <fullName evidence="4">Transcriptional repressor DicA</fullName>
    </submittedName>
</protein>
<keyword evidence="2" id="KW-1133">Transmembrane helix</keyword>
<dbReference type="AlphaFoldDB" id="A0A6N2Y1M3"/>
<dbReference type="RefSeq" id="WP_156635099.1">
    <property type="nucleotide sequence ID" value="NZ_CACRTL010000008.1"/>
</dbReference>
<dbReference type="PROSITE" id="PS50943">
    <property type="entry name" value="HTH_CROC1"/>
    <property type="match status" value="1"/>
</dbReference>
<accession>A0A6N2Y1M3</accession>
<reference evidence="4" key="1">
    <citation type="submission" date="2019-11" db="EMBL/GenBank/DDBJ databases">
        <authorList>
            <person name="Feng L."/>
        </authorList>
    </citation>
    <scope>NUCLEOTIDE SEQUENCE</scope>
    <source>
        <strain evidence="4">CramosumLFYP8</strain>
    </source>
</reference>
<dbReference type="CDD" id="cd00093">
    <property type="entry name" value="HTH_XRE"/>
    <property type="match status" value="1"/>
</dbReference>
<dbReference type="Pfam" id="PF01381">
    <property type="entry name" value="HTH_3"/>
    <property type="match status" value="1"/>
</dbReference>
<evidence type="ECO:0000313" key="4">
    <source>
        <dbReference type="EMBL" id="VYT59640.1"/>
    </source>
</evidence>
<name>A0A6N2Y1M3_9FIRM</name>
<evidence type="ECO:0000256" key="1">
    <source>
        <dbReference type="ARBA" id="ARBA00023125"/>
    </source>
</evidence>
<dbReference type="GO" id="GO:0003677">
    <property type="term" value="F:DNA binding"/>
    <property type="evidence" value="ECO:0007669"/>
    <property type="project" value="UniProtKB-KW"/>
</dbReference>
<keyword evidence="1" id="KW-0238">DNA-binding</keyword>
<organism evidence="4">
    <name type="scientific">Thomasclavelia ramosa</name>
    <dbReference type="NCBI Taxonomy" id="1547"/>
    <lineage>
        <taxon>Bacteria</taxon>
        <taxon>Bacillati</taxon>
        <taxon>Bacillota</taxon>
        <taxon>Erysipelotrichia</taxon>
        <taxon>Erysipelotrichales</taxon>
        <taxon>Coprobacillaceae</taxon>
        <taxon>Thomasclavelia</taxon>
    </lineage>
</organism>
<keyword evidence="2" id="KW-0472">Membrane</keyword>
<dbReference type="SUPFAM" id="SSF47413">
    <property type="entry name" value="lambda repressor-like DNA-binding domains"/>
    <property type="match status" value="2"/>
</dbReference>
<dbReference type="SMART" id="SM00530">
    <property type="entry name" value="HTH_XRE"/>
    <property type="match status" value="2"/>
</dbReference>
<dbReference type="PANTHER" id="PTHR46558">
    <property type="entry name" value="TRACRIPTIONAL REGULATORY PROTEIN-RELATED-RELATED"/>
    <property type="match status" value="1"/>
</dbReference>
<proteinExistence type="predicted"/>
<dbReference type="EMBL" id="CACRTL010000008">
    <property type="protein sequence ID" value="VYT59640.1"/>
    <property type="molecule type" value="Genomic_DNA"/>
</dbReference>
<feature type="transmembrane region" description="Helical" evidence="2">
    <location>
        <begin position="146"/>
        <end position="167"/>
    </location>
</feature>
<sequence>MGIGKRIKKRREELQLSQDELAKKVGYTSRSTINKIEKEINDITQSKIVAFADALDTTPAYLMGWDNDLEKKAEEFKPYTIETLKKIIDSYPELSYKSLATVCMNKRVQLDWTEKKVANLANVDLNDYLNFENNHHKLDINDVENILNTLELSISFVLGFMCAILSIENNKTNLFDL</sequence>